<evidence type="ECO:0000256" key="2">
    <source>
        <dbReference type="ARBA" id="ARBA00022475"/>
    </source>
</evidence>
<keyword evidence="7 12" id="KW-0472">Membrane</keyword>
<dbReference type="InterPro" id="IPR013783">
    <property type="entry name" value="Ig-like_fold"/>
</dbReference>
<reference evidence="16" key="1">
    <citation type="submission" date="2025-08" db="UniProtKB">
        <authorList>
            <consortium name="RefSeq"/>
        </authorList>
    </citation>
    <scope>IDENTIFICATION</scope>
</reference>
<evidence type="ECO:0000256" key="8">
    <source>
        <dbReference type="ARBA" id="ARBA00023157"/>
    </source>
</evidence>
<dbReference type="PANTHER" id="PTHR46958:SF1">
    <property type="entry name" value="B-CELL RECEPTOR CD22"/>
    <property type="match status" value="1"/>
</dbReference>
<protein>
    <submittedName>
        <fullName evidence="16">Fc receptor-like protein 1 isoform X2</fullName>
    </submittedName>
</protein>
<keyword evidence="4 13" id="KW-0732">Signal</keyword>
<dbReference type="CTD" id="115350"/>
<organism evidence="15 16">
    <name type="scientific">Trichechus manatus latirostris</name>
    <name type="common">Florida manatee</name>
    <dbReference type="NCBI Taxonomy" id="127582"/>
    <lineage>
        <taxon>Eukaryota</taxon>
        <taxon>Metazoa</taxon>
        <taxon>Chordata</taxon>
        <taxon>Craniata</taxon>
        <taxon>Vertebrata</taxon>
        <taxon>Euteleostomi</taxon>
        <taxon>Mammalia</taxon>
        <taxon>Eutheria</taxon>
        <taxon>Afrotheria</taxon>
        <taxon>Sirenia</taxon>
        <taxon>Trichechidae</taxon>
        <taxon>Trichechus</taxon>
    </lineage>
</organism>
<dbReference type="InterPro" id="IPR003599">
    <property type="entry name" value="Ig_sub"/>
</dbReference>
<evidence type="ECO:0000256" key="6">
    <source>
        <dbReference type="ARBA" id="ARBA00022989"/>
    </source>
</evidence>
<keyword evidence="3 12" id="KW-0812">Transmembrane</keyword>
<dbReference type="GO" id="GO:0030888">
    <property type="term" value="P:regulation of B cell proliferation"/>
    <property type="evidence" value="ECO:0007669"/>
    <property type="project" value="TreeGrafter"/>
</dbReference>
<dbReference type="FunFam" id="2.60.40.10:FF:000592">
    <property type="entry name" value="Fc receptor like 1"/>
    <property type="match status" value="1"/>
</dbReference>
<evidence type="ECO:0000256" key="1">
    <source>
        <dbReference type="ARBA" id="ARBA00004251"/>
    </source>
</evidence>
<accession>A0A2Y9QIT4</accession>
<evidence type="ECO:0000256" key="13">
    <source>
        <dbReference type="SAM" id="SignalP"/>
    </source>
</evidence>
<evidence type="ECO:0000256" key="9">
    <source>
        <dbReference type="ARBA" id="ARBA00023170"/>
    </source>
</evidence>
<keyword evidence="15" id="KW-1185">Reference proteome</keyword>
<keyword evidence="11" id="KW-0393">Immunoglobulin domain</keyword>
<dbReference type="Pfam" id="PF13927">
    <property type="entry name" value="Ig_3"/>
    <property type="match status" value="2"/>
</dbReference>
<dbReference type="PANTHER" id="PTHR46958">
    <property type="entry name" value="B-CELL RECEPTOR CD22"/>
    <property type="match status" value="1"/>
</dbReference>
<dbReference type="GeneID" id="101345518"/>
<evidence type="ECO:0000259" key="14">
    <source>
        <dbReference type="PROSITE" id="PS50835"/>
    </source>
</evidence>
<dbReference type="GO" id="GO:0042609">
    <property type="term" value="F:CD4 receptor binding"/>
    <property type="evidence" value="ECO:0007669"/>
    <property type="project" value="TreeGrafter"/>
</dbReference>
<dbReference type="InterPro" id="IPR003598">
    <property type="entry name" value="Ig_sub2"/>
</dbReference>
<dbReference type="PROSITE" id="PS50835">
    <property type="entry name" value="IG_LIKE"/>
    <property type="match status" value="3"/>
</dbReference>
<dbReference type="GO" id="GO:0033691">
    <property type="term" value="F:sialic acid binding"/>
    <property type="evidence" value="ECO:0007669"/>
    <property type="project" value="TreeGrafter"/>
</dbReference>
<name>A0A2Y9QIT4_TRIMA</name>
<evidence type="ECO:0000256" key="4">
    <source>
        <dbReference type="ARBA" id="ARBA00022729"/>
    </source>
</evidence>
<dbReference type="GO" id="GO:0042113">
    <property type="term" value="P:B cell activation"/>
    <property type="evidence" value="ECO:0007669"/>
    <property type="project" value="TreeGrafter"/>
</dbReference>
<evidence type="ECO:0000256" key="10">
    <source>
        <dbReference type="ARBA" id="ARBA00023180"/>
    </source>
</evidence>
<dbReference type="CDD" id="cd00096">
    <property type="entry name" value="Ig"/>
    <property type="match status" value="1"/>
</dbReference>
<feature type="transmembrane region" description="Helical" evidence="12">
    <location>
        <begin position="308"/>
        <end position="329"/>
    </location>
</feature>
<feature type="chain" id="PRO_5015846174" evidence="13">
    <location>
        <begin position="17"/>
        <end position="427"/>
    </location>
</feature>
<evidence type="ECO:0000313" key="16">
    <source>
        <dbReference type="RefSeq" id="XP_023581381.1"/>
    </source>
</evidence>
<keyword evidence="9" id="KW-0675">Receptor</keyword>
<dbReference type="AlphaFoldDB" id="A0A2Y9QIT4"/>
<dbReference type="InterPro" id="IPR007110">
    <property type="entry name" value="Ig-like_dom"/>
</dbReference>
<evidence type="ECO:0000256" key="3">
    <source>
        <dbReference type="ARBA" id="ARBA00022692"/>
    </source>
</evidence>
<dbReference type="InterPro" id="IPR036179">
    <property type="entry name" value="Ig-like_dom_sf"/>
</dbReference>
<dbReference type="Gene3D" id="2.60.40.10">
    <property type="entry name" value="Immunoglobulins"/>
    <property type="match status" value="3"/>
</dbReference>
<keyword evidence="8" id="KW-1015">Disulfide bond</keyword>
<feature type="domain" description="Ig-like" evidence="14">
    <location>
        <begin position="209"/>
        <end position="294"/>
    </location>
</feature>
<dbReference type="SUPFAM" id="SSF48726">
    <property type="entry name" value="Immunoglobulin"/>
    <property type="match status" value="3"/>
</dbReference>
<gene>
    <name evidence="16" type="primary">FCRL1</name>
</gene>
<proteinExistence type="predicted"/>
<comment type="subcellular location">
    <subcellularLocation>
        <location evidence="1">Cell membrane</location>
        <topology evidence="1">Single-pass type I membrane protein</topology>
    </subcellularLocation>
</comment>
<evidence type="ECO:0000256" key="12">
    <source>
        <dbReference type="SAM" id="Phobius"/>
    </source>
</evidence>
<evidence type="ECO:0000256" key="11">
    <source>
        <dbReference type="ARBA" id="ARBA00023319"/>
    </source>
</evidence>
<dbReference type="GO" id="GO:0050859">
    <property type="term" value="P:negative regulation of B cell receptor signaling pathway"/>
    <property type="evidence" value="ECO:0007669"/>
    <property type="project" value="TreeGrafter"/>
</dbReference>
<keyword evidence="5" id="KW-0677">Repeat</keyword>
<feature type="domain" description="Ig-like" evidence="14">
    <location>
        <begin position="16"/>
        <end position="103"/>
    </location>
</feature>
<evidence type="ECO:0000256" key="7">
    <source>
        <dbReference type="ARBA" id="ARBA00023136"/>
    </source>
</evidence>
<dbReference type="GO" id="GO:0019903">
    <property type="term" value="F:protein phosphatase binding"/>
    <property type="evidence" value="ECO:0007669"/>
    <property type="project" value="TreeGrafter"/>
</dbReference>
<dbReference type="RefSeq" id="XP_023581381.1">
    <property type="nucleotide sequence ID" value="XM_023725613.1"/>
</dbReference>
<keyword evidence="2" id="KW-1003">Cell membrane</keyword>
<dbReference type="FunFam" id="2.60.40.10:FF:000357">
    <property type="entry name" value="Fc receptor like 1"/>
    <property type="match status" value="1"/>
</dbReference>
<evidence type="ECO:0000313" key="15">
    <source>
        <dbReference type="Proteomes" id="UP000248480"/>
    </source>
</evidence>
<keyword evidence="10" id="KW-0325">Glycoprotein</keyword>
<feature type="signal peptide" evidence="13">
    <location>
        <begin position="1"/>
        <end position="16"/>
    </location>
</feature>
<dbReference type="GO" id="GO:0055037">
    <property type="term" value="C:recycling endosome"/>
    <property type="evidence" value="ECO:0007669"/>
    <property type="project" value="TreeGrafter"/>
</dbReference>
<dbReference type="GO" id="GO:0005769">
    <property type="term" value="C:early endosome"/>
    <property type="evidence" value="ECO:0007669"/>
    <property type="project" value="TreeGrafter"/>
</dbReference>
<dbReference type="SMART" id="SM00409">
    <property type="entry name" value="IG"/>
    <property type="match status" value="3"/>
</dbReference>
<dbReference type="Proteomes" id="UP000248480">
    <property type="component" value="Unplaced"/>
</dbReference>
<dbReference type="SMART" id="SM00408">
    <property type="entry name" value="IGc2"/>
    <property type="match status" value="3"/>
</dbReference>
<feature type="domain" description="Ig-like" evidence="14">
    <location>
        <begin position="110"/>
        <end position="201"/>
    </location>
</feature>
<dbReference type="GO" id="GO:0070062">
    <property type="term" value="C:extracellular exosome"/>
    <property type="evidence" value="ECO:0007669"/>
    <property type="project" value="TreeGrafter"/>
</dbReference>
<sequence length="427" mass="46587">MLLRLLLLICAPLCEPTELFLTASPAHPIEGSSVTLTCAIQLPLQTTDSQLQYRFVRNGWPLRLAWSSSPKLQIPSMWRGNSGLYWCEAKPVKAGVIKSKMLQINVQRVPVSDVNLEARPPGGQVTEGKMLVLVCSVTEGTGNITFFWYKGAMGLKLGTKTQSSLTAEFEILTARESDAEQYYCAADNGYGPSLSELVSITVRIPVSHPVLTIRATGAQAVAGDTVELHCEVQRGSPPILYRFYHEDIILGNSSAPSSGGASFNLTAEHSGNYSCEADNGLGTQHSEAVPLNITVPTKNRREFITTGVIEGLLGALGPFTIVLLFCYWLKRKIGKQSASDPLRSPPSPVPQEITYLNSPTPVPLQPVYENVNLVSGDDIYSLVYCSQQEWKAAAERPRTPTEDEVSLDIYSKLKQASDSDGDYEDAM</sequence>
<evidence type="ECO:0000256" key="5">
    <source>
        <dbReference type="ARBA" id="ARBA00022737"/>
    </source>
</evidence>
<dbReference type="GO" id="GO:0009897">
    <property type="term" value="C:external side of plasma membrane"/>
    <property type="evidence" value="ECO:0007669"/>
    <property type="project" value="TreeGrafter"/>
</dbReference>
<keyword evidence="6 12" id="KW-1133">Transmembrane helix</keyword>